<gene>
    <name evidence="1" type="ORF">QQ91_0015510</name>
</gene>
<keyword evidence="2" id="KW-1185">Reference proteome</keyword>
<protein>
    <recommendedName>
        <fullName evidence="3">Transposase</fullName>
    </recommendedName>
</protein>
<organism evidence="1 2">
    <name type="scientific">Lyngbya confervoides BDU141951</name>
    <dbReference type="NCBI Taxonomy" id="1574623"/>
    <lineage>
        <taxon>Bacteria</taxon>
        <taxon>Bacillati</taxon>
        <taxon>Cyanobacteriota</taxon>
        <taxon>Cyanophyceae</taxon>
        <taxon>Oscillatoriophycideae</taxon>
        <taxon>Oscillatoriales</taxon>
        <taxon>Microcoleaceae</taxon>
        <taxon>Lyngbya</taxon>
    </lineage>
</organism>
<proteinExistence type="predicted"/>
<reference evidence="1 2" key="1">
    <citation type="journal article" date="2015" name="Genome Announc.">
        <title>Draft Genome Sequence of Filamentous Marine Cyanobacterium Lyngbya confervoides Strain BDU141951.</title>
        <authorList>
            <person name="Chandrababunaidu M.M."/>
            <person name="Sen D."/>
            <person name="Tripathy S."/>
        </authorList>
    </citation>
    <scope>NUCLEOTIDE SEQUENCE [LARGE SCALE GENOMIC DNA]</scope>
    <source>
        <strain evidence="1 2">BDU141951</strain>
    </source>
</reference>
<comment type="caution">
    <text evidence="1">The sequence shown here is derived from an EMBL/GenBank/DDBJ whole genome shotgun (WGS) entry which is preliminary data.</text>
</comment>
<sequence>MSDSALNRSTGSHPFGQGYAAIFFVLGMPHVYGKLQARQTSTVQPSTPVKASLVRAVARWIYRLLM</sequence>
<evidence type="ECO:0000313" key="1">
    <source>
        <dbReference type="EMBL" id="MCM1984232.1"/>
    </source>
</evidence>
<dbReference type="AlphaFoldDB" id="A0ABD4T6P0"/>
<dbReference type="EMBL" id="JTHE03000089">
    <property type="protein sequence ID" value="MCM1984232.1"/>
    <property type="molecule type" value="Genomic_DNA"/>
</dbReference>
<evidence type="ECO:0008006" key="3">
    <source>
        <dbReference type="Google" id="ProtNLM"/>
    </source>
</evidence>
<accession>A0ABD4T6P0</accession>
<evidence type="ECO:0000313" key="2">
    <source>
        <dbReference type="Proteomes" id="UP000031561"/>
    </source>
</evidence>
<name>A0ABD4T6P0_9CYAN</name>
<dbReference type="RefSeq" id="WP_166283020.1">
    <property type="nucleotide sequence ID" value="NZ_JTHE03000089.1"/>
</dbReference>
<dbReference type="Proteomes" id="UP000031561">
    <property type="component" value="Unassembled WGS sequence"/>
</dbReference>